<evidence type="ECO:0000256" key="3">
    <source>
        <dbReference type="ARBA" id="ARBA00022475"/>
    </source>
</evidence>
<dbReference type="RefSeq" id="WP_309863475.1">
    <property type="nucleotide sequence ID" value="NZ_JAVDQG010000002.1"/>
</dbReference>
<dbReference type="InterPro" id="IPR037185">
    <property type="entry name" value="EmrE-like"/>
</dbReference>
<feature type="transmembrane region" description="Helical" evidence="8">
    <location>
        <begin position="275"/>
        <end position="292"/>
    </location>
</feature>
<dbReference type="EMBL" id="JAVDQG010000002">
    <property type="protein sequence ID" value="MDR6225182.1"/>
    <property type="molecule type" value="Genomic_DNA"/>
</dbReference>
<dbReference type="InterPro" id="IPR050638">
    <property type="entry name" value="AA-Vitamin_Transporters"/>
</dbReference>
<dbReference type="PANTHER" id="PTHR32322">
    <property type="entry name" value="INNER MEMBRANE TRANSPORTER"/>
    <property type="match status" value="1"/>
</dbReference>
<feature type="transmembrane region" description="Helical" evidence="8">
    <location>
        <begin position="184"/>
        <end position="207"/>
    </location>
</feature>
<evidence type="ECO:0000256" key="8">
    <source>
        <dbReference type="SAM" id="Phobius"/>
    </source>
</evidence>
<dbReference type="InterPro" id="IPR000620">
    <property type="entry name" value="EamA_dom"/>
</dbReference>
<sequence>MEKRGLYYGCLTLAMMIVGSSVVAGKVMAERLPIFLASGIRFGIAAAVLLIWLQIKEGGFPRIERKEWCWLTLQSFAGVFLFSICLLVGVRFTTAMEAGILTATTPALVAVLSVWLLKEKWERSLGAGLLLAIGGVAILKFHAGFSDTQVTFSWLGNFLVMMAVAGEALFTVVGKILSPRLSPLAISTAVAGIGFLCFFPFAIVQAWTFDFSSLTGLDLFLLLYHALIVTVLAFFLWYTGVSRVRGSVSGLFTAVMPLTAVLLSVMVLGEALTHSHLIGMALVLAGIAAGTWRSGEGSSVEREKEDQDRGCPEKTADERGRQPC</sequence>
<feature type="domain" description="EamA" evidence="9">
    <location>
        <begin position="11"/>
        <end position="139"/>
    </location>
</feature>
<comment type="similarity">
    <text evidence="2">Belongs to the EamA transporter family.</text>
</comment>
<protein>
    <submittedName>
        <fullName evidence="10">Drug/metabolite transporter (DMT)-like permease</fullName>
    </submittedName>
</protein>
<accession>A0ABU1IK73</accession>
<evidence type="ECO:0000313" key="10">
    <source>
        <dbReference type="EMBL" id="MDR6225182.1"/>
    </source>
</evidence>
<keyword evidence="4 8" id="KW-0812">Transmembrane</keyword>
<proteinExistence type="inferred from homology"/>
<evidence type="ECO:0000256" key="7">
    <source>
        <dbReference type="SAM" id="MobiDB-lite"/>
    </source>
</evidence>
<feature type="transmembrane region" description="Helical" evidence="8">
    <location>
        <begin position="67"/>
        <end position="92"/>
    </location>
</feature>
<evidence type="ECO:0000256" key="6">
    <source>
        <dbReference type="ARBA" id="ARBA00023136"/>
    </source>
</evidence>
<evidence type="ECO:0000256" key="4">
    <source>
        <dbReference type="ARBA" id="ARBA00022692"/>
    </source>
</evidence>
<feature type="transmembrane region" description="Helical" evidence="8">
    <location>
        <begin position="7"/>
        <end position="28"/>
    </location>
</feature>
<keyword evidence="5 8" id="KW-1133">Transmembrane helix</keyword>
<feature type="compositionally biased region" description="Basic and acidic residues" evidence="7">
    <location>
        <begin position="299"/>
        <end position="324"/>
    </location>
</feature>
<feature type="transmembrane region" description="Helical" evidence="8">
    <location>
        <begin position="250"/>
        <end position="269"/>
    </location>
</feature>
<keyword evidence="11" id="KW-1185">Reference proteome</keyword>
<evidence type="ECO:0000259" key="9">
    <source>
        <dbReference type="Pfam" id="PF00892"/>
    </source>
</evidence>
<feature type="transmembrane region" description="Helical" evidence="8">
    <location>
        <begin position="124"/>
        <end position="145"/>
    </location>
</feature>
<evidence type="ECO:0000256" key="1">
    <source>
        <dbReference type="ARBA" id="ARBA00004651"/>
    </source>
</evidence>
<feature type="transmembrane region" description="Helical" evidence="8">
    <location>
        <begin position="34"/>
        <end position="55"/>
    </location>
</feature>
<evidence type="ECO:0000313" key="11">
    <source>
        <dbReference type="Proteomes" id="UP001185012"/>
    </source>
</evidence>
<dbReference type="Pfam" id="PF00892">
    <property type="entry name" value="EamA"/>
    <property type="match status" value="2"/>
</dbReference>
<evidence type="ECO:0000256" key="5">
    <source>
        <dbReference type="ARBA" id="ARBA00022989"/>
    </source>
</evidence>
<comment type="subcellular location">
    <subcellularLocation>
        <location evidence="1">Cell membrane</location>
        <topology evidence="1">Multi-pass membrane protein</topology>
    </subcellularLocation>
</comment>
<reference evidence="10 11" key="1">
    <citation type="submission" date="2023-07" db="EMBL/GenBank/DDBJ databases">
        <title>Genomic Encyclopedia of Type Strains, Phase IV (KMG-IV): sequencing the most valuable type-strain genomes for metagenomic binning, comparative biology and taxonomic classification.</title>
        <authorList>
            <person name="Goeker M."/>
        </authorList>
    </citation>
    <scope>NUCLEOTIDE SEQUENCE [LARGE SCALE GENOMIC DNA]</scope>
    <source>
        <strain evidence="10 11">DSM 45903</strain>
    </source>
</reference>
<dbReference type="Proteomes" id="UP001185012">
    <property type="component" value="Unassembled WGS sequence"/>
</dbReference>
<feature type="region of interest" description="Disordered" evidence="7">
    <location>
        <begin position="294"/>
        <end position="324"/>
    </location>
</feature>
<organism evidence="10 11">
    <name type="scientific">Desmospora profundinema</name>
    <dbReference type="NCBI Taxonomy" id="1571184"/>
    <lineage>
        <taxon>Bacteria</taxon>
        <taxon>Bacillati</taxon>
        <taxon>Bacillota</taxon>
        <taxon>Bacilli</taxon>
        <taxon>Bacillales</taxon>
        <taxon>Thermoactinomycetaceae</taxon>
        <taxon>Desmospora</taxon>
    </lineage>
</organism>
<dbReference type="SUPFAM" id="SSF103481">
    <property type="entry name" value="Multidrug resistance efflux transporter EmrE"/>
    <property type="match status" value="2"/>
</dbReference>
<comment type="caution">
    <text evidence="10">The sequence shown here is derived from an EMBL/GenBank/DDBJ whole genome shotgun (WGS) entry which is preliminary data.</text>
</comment>
<dbReference type="PANTHER" id="PTHR32322:SF18">
    <property type="entry name" value="S-ADENOSYLMETHIONINE_S-ADENOSYLHOMOCYSTEINE TRANSPORTER"/>
    <property type="match status" value="1"/>
</dbReference>
<evidence type="ECO:0000256" key="2">
    <source>
        <dbReference type="ARBA" id="ARBA00007362"/>
    </source>
</evidence>
<gene>
    <name evidence="10" type="ORF">JOE21_001173</name>
</gene>
<feature type="transmembrane region" description="Helical" evidence="8">
    <location>
        <begin position="219"/>
        <end position="238"/>
    </location>
</feature>
<feature type="domain" description="EamA" evidence="9">
    <location>
        <begin position="155"/>
        <end position="288"/>
    </location>
</feature>
<feature type="transmembrane region" description="Helical" evidence="8">
    <location>
        <begin position="151"/>
        <end position="172"/>
    </location>
</feature>
<feature type="transmembrane region" description="Helical" evidence="8">
    <location>
        <begin position="98"/>
        <end position="117"/>
    </location>
</feature>
<keyword evidence="6 8" id="KW-0472">Membrane</keyword>
<name>A0ABU1IK73_9BACL</name>
<keyword evidence="3" id="KW-1003">Cell membrane</keyword>